<evidence type="ECO:0000313" key="2">
    <source>
        <dbReference type="EMBL" id="PMB97966.1"/>
    </source>
</evidence>
<keyword evidence="1" id="KW-0472">Membrane</keyword>
<dbReference type="GeneID" id="86842091"/>
<dbReference type="AlphaFoldDB" id="A0A2N6PH15"/>
<comment type="caution">
    <text evidence="2">The sequence shown here is derived from an EMBL/GenBank/DDBJ whole genome shotgun (WGS) entry which is preliminary data.</text>
</comment>
<organism evidence="2 3">
    <name type="scientific">Brevibacterium luteolum</name>
    <dbReference type="NCBI Taxonomy" id="199591"/>
    <lineage>
        <taxon>Bacteria</taxon>
        <taxon>Bacillati</taxon>
        <taxon>Actinomycetota</taxon>
        <taxon>Actinomycetes</taxon>
        <taxon>Micrococcales</taxon>
        <taxon>Brevibacteriaceae</taxon>
        <taxon>Brevibacterium</taxon>
    </lineage>
</organism>
<proteinExistence type="predicted"/>
<keyword evidence="1" id="KW-1133">Transmembrane helix</keyword>
<dbReference type="Proteomes" id="UP000235703">
    <property type="component" value="Unassembled WGS sequence"/>
</dbReference>
<protein>
    <submittedName>
        <fullName evidence="2">Uncharacterized protein</fullName>
    </submittedName>
</protein>
<evidence type="ECO:0000256" key="1">
    <source>
        <dbReference type="SAM" id="Phobius"/>
    </source>
</evidence>
<keyword evidence="3" id="KW-1185">Reference proteome</keyword>
<dbReference type="RefSeq" id="WP_102162310.1">
    <property type="nucleotide sequence ID" value="NZ_JALXPM010000006.1"/>
</dbReference>
<gene>
    <name evidence="2" type="ORF">CJ198_09135</name>
</gene>
<reference evidence="2 3" key="1">
    <citation type="submission" date="2017-09" db="EMBL/GenBank/DDBJ databases">
        <title>Bacterial strain isolated from the female urinary microbiota.</title>
        <authorList>
            <person name="Thomas-White K."/>
            <person name="Kumar N."/>
            <person name="Forster S."/>
            <person name="Putonti C."/>
            <person name="Lawley T."/>
            <person name="Wolfe A.J."/>
        </authorList>
    </citation>
    <scope>NUCLEOTIDE SEQUENCE [LARGE SCALE GENOMIC DNA]</scope>
    <source>
        <strain evidence="2 3">UMB0680</strain>
    </source>
</reference>
<evidence type="ECO:0000313" key="3">
    <source>
        <dbReference type="Proteomes" id="UP000235703"/>
    </source>
</evidence>
<feature type="transmembrane region" description="Helical" evidence="1">
    <location>
        <begin position="21"/>
        <end position="47"/>
    </location>
</feature>
<sequence>MSFYPYGGYTHDRRRGNRGCGCLIGLVAAVVALIVLGVAIAVAFFLMSPGADFDDPSTPAPSSTGSDWQPSGG</sequence>
<dbReference type="EMBL" id="PNFZ01000004">
    <property type="protein sequence ID" value="PMB97966.1"/>
    <property type="molecule type" value="Genomic_DNA"/>
</dbReference>
<name>A0A2N6PH15_9MICO</name>
<accession>A0A2N6PH15</accession>
<keyword evidence="1" id="KW-0812">Transmembrane</keyword>